<dbReference type="InterPro" id="IPR021708">
    <property type="entry name" value="DUF3291"/>
</dbReference>
<feature type="domain" description="DUF3291" evidence="1">
    <location>
        <begin position="10"/>
        <end position="147"/>
    </location>
</feature>
<evidence type="ECO:0000313" key="2">
    <source>
        <dbReference type="EMBL" id="TQV68162.1"/>
    </source>
</evidence>
<gene>
    <name evidence="2" type="ORF">FKG94_24025</name>
</gene>
<evidence type="ECO:0000313" key="3">
    <source>
        <dbReference type="Proteomes" id="UP000319732"/>
    </source>
</evidence>
<comment type="caution">
    <text evidence="2">The sequence shown here is derived from an EMBL/GenBank/DDBJ whole genome shotgun (WGS) entry which is preliminary data.</text>
</comment>
<dbReference type="AlphaFoldDB" id="A0A545ST78"/>
<accession>A0A545ST78</accession>
<protein>
    <submittedName>
        <fullName evidence="2">DUF3291 domain-containing protein</fullName>
    </submittedName>
</protein>
<dbReference type="EMBL" id="VHSG01000029">
    <property type="protein sequence ID" value="TQV68162.1"/>
    <property type="molecule type" value="Genomic_DNA"/>
</dbReference>
<proteinExistence type="predicted"/>
<name>A0A545ST78_9GAMM</name>
<organism evidence="2 3">
    <name type="scientific">Exilibacterium tricleocarpae</name>
    <dbReference type="NCBI Taxonomy" id="2591008"/>
    <lineage>
        <taxon>Bacteria</taxon>
        <taxon>Pseudomonadati</taxon>
        <taxon>Pseudomonadota</taxon>
        <taxon>Gammaproteobacteria</taxon>
        <taxon>Cellvibrionales</taxon>
        <taxon>Cellvibrionaceae</taxon>
        <taxon>Exilibacterium</taxon>
    </lineage>
</organism>
<dbReference type="RefSeq" id="WP_142929503.1">
    <property type="nucleotide sequence ID" value="NZ_ML660107.1"/>
</dbReference>
<dbReference type="Pfam" id="PF11695">
    <property type="entry name" value="DUF3291"/>
    <property type="match status" value="1"/>
</dbReference>
<reference evidence="2 3" key="1">
    <citation type="submission" date="2019-06" db="EMBL/GenBank/DDBJ databases">
        <title>Whole genome sequence for Cellvibrionaceae sp. R142.</title>
        <authorList>
            <person name="Wang G."/>
        </authorList>
    </citation>
    <scope>NUCLEOTIDE SEQUENCE [LARGE SCALE GENOMIC DNA]</scope>
    <source>
        <strain evidence="2 3">R142</strain>
    </source>
</reference>
<dbReference type="OrthoDB" id="2376237at2"/>
<dbReference type="SUPFAM" id="SSF54909">
    <property type="entry name" value="Dimeric alpha+beta barrel"/>
    <property type="match status" value="1"/>
</dbReference>
<sequence>MNTAQNHYHLAQINVGQLLAPQDDPRLAEFVDNLDRINALAERSPGFIWRLQDDSGNALSYQAFDDPELLSNLSVWADVQSLRSFVYHTQHKAFVMRRKEWFHLLGKPYLALWWIPAGHIPTLQEGVERLKLLREAGATPKAFNFSKIFSPEEEMS</sequence>
<dbReference type="InterPro" id="IPR011008">
    <property type="entry name" value="Dimeric_a/b-barrel"/>
</dbReference>
<keyword evidence="3" id="KW-1185">Reference proteome</keyword>
<dbReference type="Proteomes" id="UP000319732">
    <property type="component" value="Unassembled WGS sequence"/>
</dbReference>
<evidence type="ECO:0000259" key="1">
    <source>
        <dbReference type="Pfam" id="PF11695"/>
    </source>
</evidence>